<organism evidence="3 4">
    <name type="scientific">Micromonospora antibiotica</name>
    <dbReference type="NCBI Taxonomy" id="2807623"/>
    <lineage>
        <taxon>Bacteria</taxon>
        <taxon>Bacillati</taxon>
        <taxon>Actinomycetota</taxon>
        <taxon>Actinomycetes</taxon>
        <taxon>Micromonosporales</taxon>
        <taxon>Micromonosporaceae</taxon>
        <taxon>Micromonospora</taxon>
    </lineage>
</organism>
<keyword evidence="1" id="KW-0812">Transmembrane</keyword>
<dbReference type="Proteomes" id="UP000671399">
    <property type="component" value="Unassembled WGS sequence"/>
</dbReference>
<dbReference type="GO" id="GO:0004519">
    <property type="term" value="F:endonuclease activity"/>
    <property type="evidence" value="ECO:0007669"/>
    <property type="project" value="UniProtKB-KW"/>
</dbReference>
<evidence type="ECO:0000313" key="4">
    <source>
        <dbReference type="Proteomes" id="UP000671399"/>
    </source>
</evidence>
<dbReference type="RefSeq" id="WP_208570231.1">
    <property type="nucleotide sequence ID" value="NZ_JAGFWR010000028.1"/>
</dbReference>
<gene>
    <name evidence="3" type="ORF">JQN83_28420</name>
</gene>
<protein>
    <submittedName>
        <fullName evidence="3">HNH endonuclease</fullName>
    </submittedName>
</protein>
<keyword evidence="1" id="KW-0472">Membrane</keyword>
<feature type="domain" description="HNH nuclease" evidence="2">
    <location>
        <begin position="72"/>
        <end position="121"/>
    </location>
</feature>
<name>A0ABS3VGH8_9ACTN</name>
<keyword evidence="4" id="KW-1185">Reference proteome</keyword>
<keyword evidence="1" id="KW-1133">Transmembrane helix</keyword>
<dbReference type="Pfam" id="PF13391">
    <property type="entry name" value="HNH_2"/>
    <property type="match status" value="1"/>
</dbReference>
<evidence type="ECO:0000256" key="1">
    <source>
        <dbReference type="SAM" id="Phobius"/>
    </source>
</evidence>
<sequence>MAGTDVLEKVVQGVRAVQPAESDRLVKILDEARAPEPEGLSEGRRRRLAQVTVRQGQADFRRRLIEAYQGRCAISGCGVKAALQAAHIESYDRPATNRVSHGLLLRADLHNLFDQGLLWIDDSYRAQVAEGLDHYGEFAGAELPPTADPAHRPDQRALAAVEVLRAGAVIGTVVSSSLMVLALVVGCSPPWLLARMDI</sequence>
<dbReference type="InterPro" id="IPR003615">
    <property type="entry name" value="HNH_nuc"/>
</dbReference>
<reference evidence="3 4" key="1">
    <citation type="submission" date="2021-03" db="EMBL/GenBank/DDBJ databases">
        <authorList>
            <person name="Lee D.-H."/>
        </authorList>
    </citation>
    <scope>NUCLEOTIDE SEQUENCE [LARGE SCALE GENOMIC DNA]</scope>
    <source>
        <strain evidence="3 4">MMS20-R2-23</strain>
    </source>
</reference>
<evidence type="ECO:0000313" key="3">
    <source>
        <dbReference type="EMBL" id="MBO4164708.1"/>
    </source>
</evidence>
<keyword evidence="3" id="KW-0540">Nuclease</keyword>
<feature type="transmembrane region" description="Helical" evidence="1">
    <location>
        <begin position="168"/>
        <end position="193"/>
    </location>
</feature>
<keyword evidence="3" id="KW-0255">Endonuclease</keyword>
<accession>A0ABS3VGH8</accession>
<evidence type="ECO:0000259" key="2">
    <source>
        <dbReference type="Pfam" id="PF13391"/>
    </source>
</evidence>
<dbReference type="EMBL" id="JAGFWR010000028">
    <property type="protein sequence ID" value="MBO4164708.1"/>
    <property type="molecule type" value="Genomic_DNA"/>
</dbReference>
<comment type="caution">
    <text evidence="3">The sequence shown here is derived from an EMBL/GenBank/DDBJ whole genome shotgun (WGS) entry which is preliminary data.</text>
</comment>
<proteinExistence type="predicted"/>
<keyword evidence="3" id="KW-0378">Hydrolase</keyword>